<proteinExistence type="predicted"/>
<dbReference type="Proteomes" id="UP001275440">
    <property type="component" value="Unassembled WGS sequence"/>
</dbReference>
<evidence type="ECO:0000313" key="6">
    <source>
        <dbReference type="Proteomes" id="UP001275440"/>
    </source>
</evidence>
<gene>
    <name evidence="5" type="ORF">F8M49_20135</name>
</gene>
<evidence type="ECO:0000259" key="4">
    <source>
        <dbReference type="Pfam" id="PF11887"/>
    </source>
</evidence>
<dbReference type="NCBIfam" id="TIGR00996">
    <property type="entry name" value="Mtu_fam_mce"/>
    <property type="match status" value="1"/>
</dbReference>
<dbReference type="PANTHER" id="PTHR33371:SF19">
    <property type="entry name" value="MCE-FAMILY PROTEIN MCE4A"/>
    <property type="match status" value="1"/>
</dbReference>
<keyword evidence="2" id="KW-0812">Transmembrane</keyword>
<organism evidence="5 6">
    <name type="scientific">Rhodococcus zopfii</name>
    <dbReference type="NCBI Taxonomy" id="43772"/>
    <lineage>
        <taxon>Bacteria</taxon>
        <taxon>Bacillati</taxon>
        <taxon>Actinomycetota</taxon>
        <taxon>Actinomycetes</taxon>
        <taxon>Mycobacteriales</taxon>
        <taxon>Nocardiaceae</taxon>
        <taxon>Rhodococcus</taxon>
    </lineage>
</organism>
<evidence type="ECO:0000313" key="5">
    <source>
        <dbReference type="EMBL" id="MDV2477057.1"/>
    </source>
</evidence>
<dbReference type="InterPro" id="IPR003399">
    <property type="entry name" value="Mce/MlaD"/>
</dbReference>
<keyword evidence="2" id="KW-0472">Membrane</keyword>
<dbReference type="InterPro" id="IPR052336">
    <property type="entry name" value="MlaD_Phospholipid_Transporter"/>
</dbReference>
<evidence type="ECO:0000256" key="2">
    <source>
        <dbReference type="SAM" id="Phobius"/>
    </source>
</evidence>
<feature type="domain" description="Mammalian cell entry C-terminal" evidence="4">
    <location>
        <begin position="125"/>
        <end position="343"/>
    </location>
</feature>
<feature type="transmembrane region" description="Helical" evidence="2">
    <location>
        <begin position="12"/>
        <end position="35"/>
    </location>
</feature>
<reference evidence="5 6" key="1">
    <citation type="submission" date="2019-10" db="EMBL/GenBank/DDBJ databases">
        <title>Draft Genome Assembly of Rhodococcus zopfii DSM44189.</title>
        <authorList>
            <person name="Sutton J.M."/>
            <person name="Akob D.M."/>
            <person name="Bushman T.J."/>
        </authorList>
    </citation>
    <scope>NUCLEOTIDE SEQUENCE [LARGE SCALE GENOMIC DNA]</scope>
    <source>
        <strain evidence="5 6">DSM 44189</strain>
    </source>
</reference>
<feature type="region of interest" description="Disordered" evidence="1">
    <location>
        <begin position="330"/>
        <end position="363"/>
    </location>
</feature>
<accession>A0ABU3WSR9</accession>
<evidence type="ECO:0000256" key="1">
    <source>
        <dbReference type="SAM" id="MobiDB-lite"/>
    </source>
</evidence>
<dbReference type="PANTHER" id="PTHR33371">
    <property type="entry name" value="INTERMEMBRANE PHOSPHOLIPID TRANSPORT SYSTEM BINDING PROTEIN MLAD-RELATED"/>
    <property type="match status" value="1"/>
</dbReference>
<protein>
    <submittedName>
        <fullName evidence="5">MCE family protein</fullName>
    </submittedName>
</protein>
<name>A0ABU3WSR9_9NOCA</name>
<evidence type="ECO:0000259" key="3">
    <source>
        <dbReference type="Pfam" id="PF02470"/>
    </source>
</evidence>
<keyword evidence="6" id="KW-1185">Reference proteome</keyword>
<dbReference type="Pfam" id="PF11887">
    <property type="entry name" value="Mce4_CUP1"/>
    <property type="match status" value="1"/>
</dbReference>
<feature type="domain" description="Mce/MlaD" evidence="3">
    <location>
        <begin position="42"/>
        <end position="118"/>
    </location>
</feature>
<dbReference type="InterPro" id="IPR005693">
    <property type="entry name" value="Mce"/>
</dbReference>
<dbReference type="EMBL" id="WBMO01000001">
    <property type="protein sequence ID" value="MDV2477057.1"/>
    <property type="molecule type" value="Genomic_DNA"/>
</dbReference>
<dbReference type="Pfam" id="PF02470">
    <property type="entry name" value="MlaD"/>
    <property type="match status" value="1"/>
</dbReference>
<keyword evidence="2" id="KW-1133">Transmembrane helix</keyword>
<dbReference type="InterPro" id="IPR024516">
    <property type="entry name" value="Mce_C"/>
</dbReference>
<sequence length="388" mass="41487">MGGHIEERSRLVYVLLGVCLVALMAVATVVCVGMYRGSFTSTVPVTLYSARSGLMLEPGSDVKMRDVVVGRVSKVQLVDGQAEITMNIDRDHTRAIPENVTAVIDPTTLFGRKFVTLVRPEHPSATSVSAGSVVQSAGVATEVNDLLDSLVKVLRTVEPQKVNTTLNALSTALQGRGDDLGDMMVELDGYLSEFNGSLPTLQRDLVKGAEVADILADAAPDLLRTIDRVSATSDTITEKEQQFDAFLLSFSGFGNSGRSLFEAAGVPLASALDALEPTTALLAQHAPMYPCFLADLDQANRFLERTVGGSDQPGLNILGTLLMGDPPYTYPENAPRNGADGAPRCYDPEQPPGHTQFDDGSDAYQPARTMEDLIGNPFAQFMFGGEGR</sequence>
<comment type="caution">
    <text evidence="5">The sequence shown here is derived from an EMBL/GenBank/DDBJ whole genome shotgun (WGS) entry which is preliminary data.</text>
</comment>